<keyword evidence="3" id="KW-1185">Reference proteome</keyword>
<sequence>MAKKNTSNNTDPQPETSPTPAEAALPPAPQKSYIPTTMTGLQDYSYWWEYAREHAKSAKPNSKKFRRGRIWA</sequence>
<dbReference type="Proteomes" id="UP001525890">
    <property type="component" value="Unassembled WGS sequence"/>
</dbReference>
<dbReference type="EMBL" id="JAMXFF010000015">
    <property type="protein sequence ID" value="MCT7966926.1"/>
    <property type="molecule type" value="Genomic_DNA"/>
</dbReference>
<evidence type="ECO:0000313" key="2">
    <source>
        <dbReference type="EMBL" id="MCT7966926.1"/>
    </source>
</evidence>
<comment type="caution">
    <text evidence="2">The sequence shown here is derived from an EMBL/GenBank/DDBJ whole genome shotgun (WGS) entry which is preliminary data.</text>
</comment>
<evidence type="ECO:0000256" key="1">
    <source>
        <dbReference type="SAM" id="MobiDB-lite"/>
    </source>
</evidence>
<proteinExistence type="predicted"/>
<dbReference type="NCBIfam" id="TIGR04447">
    <property type="entry name" value="PatC_TenC_TruC"/>
    <property type="match status" value="1"/>
</dbReference>
<feature type="compositionally biased region" description="Low complexity" evidence="1">
    <location>
        <begin position="12"/>
        <end position="25"/>
    </location>
</feature>
<evidence type="ECO:0000313" key="3">
    <source>
        <dbReference type="Proteomes" id="UP001525890"/>
    </source>
</evidence>
<feature type="compositionally biased region" description="Polar residues" evidence="1">
    <location>
        <begin position="1"/>
        <end position="11"/>
    </location>
</feature>
<accession>A0ABT2MQA3</accession>
<protein>
    <submittedName>
        <fullName evidence="2">Cyanobactin biosynthesis PatC/TenC/TruC family protein</fullName>
    </submittedName>
</protein>
<gene>
    <name evidence="2" type="ORF">NG799_11330</name>
</gene>
<reference evidence="2 3" key="1">
    <citation type="journal article" date="2022" name="Front. Microbiol.">
        <title>High genomic differentiation and limited gene flow indicate recent cryptic speciation within the genus Laspinema (cyanobacteria).</title>
        <authorList>
            <person name="Stanojkovic A."/>
            <person name="Skoupy S."/>
            <person name="Skaloud P."/>
            <person name="Dvorak P."/>
        </authorList>
    </citation>
    <scope>NUCLEOTIDE SEQUENCE [LARGE SCALE GENOMIC DNA]</scope>
    <source>
        <strain evidence="2 3">D2a</strain>
    </source>
</reference>
<dbReference type="RefSeq" id="WP_368006547.1">
    <property type="nucleotide sequence ID" value="NZ_JAMXFF010000015.1"/>
</dbReference>
<name>A0ABT2MQA3_9CYAN</name>
<feature type="region of interest" description="Disordered" evidence="1">
    <location>
        <begin position="1"/>
        <end position="35"/>
    </location>
</feature>
<dbReference type="InterPro" id="IPR031035">
    <property type="entry name" value="PatC_TenC_TruC"/>
</dbReference>
<organism evidence="2 3">
    <name type="scientific">Laspinema palackyanum D2a</name>
    <dbReference type="NCBI Taxonomy" id="2953684"/>
    <lineage>
        <taxon>Bacteria</taxon>
        <taxon>Bacillati</taxon>
        <taxon>Cyanobacteriota</taxon>
        <taxon>Cyanophyceae</taxon>
        <taxon>Oscillatoriophycideae</taxon>
        <taxon>Oscillatoriales</taxon>
        <taxon>Laspinemataceae</taxon>
        <taxon>Laspinema</taxon>
        <taxon>Laspinema palackyanum</taxon>
    </lineage>
</organism>